<protein>
    <recommendedName>
        <fullName evidence="10">Fluoride-specific ion channel FluC</fullName>
    </recommendedName>
</protein>
<proteinExistence type="inferred from homology"/>
<dbReference type="EMBL" id="WJBC01000016">
    <property type="protein sequence ID" value="MBC3804948.1"/>
    <property type="molecule type" value="Genomic_DNA"/>
</dbReference>
<dbReference type="RefSeq" id="WP_186842832.1">
    <property type="nucleotide sequence ID" value="NZ_WJBC01000016.1"/>
</dbReference>
<comment type="catalytic activity">
    <reaction evidence="8">
        <text>fluoride(in) = fluoride(out)</text>
        <dbReference type="Rhea" id="RHEA:76159"/>
        <dbReference type="ChEBI" id="CHEBI:17051"/>
    </reaction>
    <physiologicalReaction direction="left-to-right" evidence="8">
        <dbReference type="Rhea" id="RHEA:76160"/>
    </physiologicalReaction>
</comment>
<evidence type="ECO:0000256" key="7">
    <source>
        <dbReference type="ARBA" id="ARBA00035120"/>
    </source>
</evidence>
<name>A0ABR6WWF2_9FIRM</name>
<evidence type="ECO:0000256" key="6">
    <source>
        <dbReference type="ARBA" id="ARBA00023303"/>
    </source>
</evidence>
<evidence type="ECO:0000256" key="4">
    <source>
        <dbReference type="ARBA" id="ARBA00022989"/>
    </source>
</evidence>
<dbReference type="PANTHER" id="PTHR28259">
    <property type="entry name" value="FLUORIDE EXPORT PROTEIN 1-RELATED"/>
    <property type="match status" value="1"/>
</dbReference>
<keyword evidence="10" id="KW-0479">Metal-binding</keyword>
<comment type="similarity">
    <text evidence="7 10">Belongs to the fluoride channel Fluc/FEX (TC 1.A.43) family.</text>
</comment>
<dbReference type="Pfam" id="PF02537">
    <property type="entry name" value="CRCB"/>
    <property type="match status" value="1"/>
</dbReference>
<dbReference type="InterPro" id="IPR003691">
    <property type="entry name" value="FluC"/>
</dbReference>
<evidence type="ECO:0000256" key="1">
    <source>
        <dbReference type="ARBA" id="ARBA00004651"/>
    </source>
</evidence>
<gene>
    <name evidence="10" type="primary">fluC</name>
    <name evidence="10" type="synonym">crcB</name>
    <name evidence="11" type="ORF">GH808_10950</name>
</gene>
<feature type="transmembrane region" description="Helical" evidence="10">
    <location>
        <begin position="72"/>
        <end position="88"/>
    </location>
</feature>
<comment type="caution">
    <text evidence="11">The sequence shown here is derived from an EMBL/GenBank/DDBJ whole genome shotgun (WGS) entry which is preliminary data.</text>
</comment>
<dbReference type="PANTHER" id="PTHR28259:SF1">
    <property type="entry name" value="FLUORIDE EXPORT PROTEIN 1-RELATED"/>
    <property type="match status" value="1"/>
</dbReference>
<evidence type="ECO:0000256" key="5">
    <source>
        <dbReference type="ARBA" id="ARBA00023136"/>
    </source>
</evidence>
<comment type="subcellular location">
    <subcellularLocation>
        <location evidence="1 10">Cell membrane</location>
        <topology evidence="1 10">Multi-pass membrane protein</topology>
    </subcellularLocation>
</comment>
<comment type="activity regulation">
    <text evidence="10">Na(+) is not transported, but it plays an essential structural role and its presence is essential for fluoride channel function.</text>
</comment>
<comment type="function">
    <text evidence="9 10">Fluoride-specific ion channel. Important for reducing fluoride concentration in the cell, thus reducing its toxicity.</text>
</comment>
<evidence type="ECO:0000256" key="9">
    <source>
        <dbReference type="ARBA" id="ARBA00049940"/>
    </source>
</evidence>
<keyword evidence="2 10" id="KW-1003">Cell membrane</keyword>
<feature type="transmembrane region" description="Helical" evidence="10">
    <location>
        <begin position="39"/>
        <end position="60"/>
    </location>
</feature>
<evidence type="ECO:0000256" key="3">
    <source>
        <dbReference type="ARBA" id="ARBA00022692"/>
    </source>
</evidence>
<organism evidence="11 12">
    <name type="scientific">Acetobacterium fimetarium</name>
    <dbReference type="NCBI Taxonomy" id="52691"/>
    <lineage>
        <taxon>Bacteria</taxon>
        <taxon>Bacillati</taxon>
        <taxon>Bacillota</taxon>
        <taxon>Clostridia</taxon>
        <taxon>Eubacteriales</taxon>
        <taxon>Eubacteriaceae</taxon>
        <taxon>Acetobacterium</taxon>
    </lineage>
</organism>
<keyword evidence="10" id="KW-0813">Transport</keyword>
<feature type="binding site" evidence="10">
    <location>
        <position position="80"/>
    </location>
    <ligand>
        <name>Na(+)</name>
        <dbReference type="ChEBI" id="CHEBI:29101"/>
        <note>structural</note>
    </ligand>
</feature>
<keyword evidence="10" id="KW-0406">Ion transport</keyword>
<sequence>MMKKYCFIAAGGAIGALLRYGFKTTANLLPATAVLPNSAFNILLINLLGCLLLGMFNAVFSRTERISTDLKLGVTAGFVGAFTTFSTFCKESLDLLDVGLTGTFFYFIAASLILGITAVYIGNIVGHRVVHPVGKAIVSQFGFDYN</sequence>
<keyword evidence="6 10" id="KW-0407">Ion channel</keyword>
<evidence type="ECO:0000256" key="2">
    <source>
        <dbReference type="ARBA" id="ARBA00022475"/>
    </source>
</evidence>
<evidence type="ECO:0000313" key="11">
    <source>
        <dbReference type="EMBL" id="MBC3804948.1"/>
    </source>
</evidence>
<feature type="binding site" evidence="10">
    <location>
        <position position="83"/>
    </location>
    <ligand>
        <name>Na(+)</name>
        <dbReference type="ChEBI" id="CHEBI:29101"/>
        <note>structural</note>
    </ligand>
</feature>
<dbReference type="Proteomes" id="UP000603234">
    <property type="component" value="Unassembled WGS sequence"/>
</dbReference>
<keyword evidence="12" id="KW-1185">Reference proteome</keyword>
<keyword evidence="3 10" id="KW-0812">Transmembrane</keyword>
<reference evidence="11 12" key="1">
    <citation type="journal article" date="2020" name="mSystems">
        <title>Defining Genomic and Predicted Metabolic Features of the Acetobacterium Genus.</title>
        <authorList>
            <person name="Ross D.E."/>
            <person name="Marshall C.W."/>
            <person name="Gulliver D."/>
            <person name="May H.D."/>
            <person name="Norman R.S."/>
        </authorList>
    </citation>
    <scope>NUCLEOTIDE SEQUENCE [LARGE SCALE GENOMIC DNA]</scope>
    <source>
        <strain evidence="11 12">DSM 8238</strain>
    </source>
</reference>
<evidence type="ECO:0000256" key="8">
    <source>
        <dbReference type="ARBA" id="ARBA00035585"/>
    </source>
</evidence>
<dbReference type="HAMAP" id="MF_00454">
    <property type="entry name" value="FluC"/>
    <property type="match status" value="1"/>
</dbReference>
<keyword evidence="5 10" id="KW-0472">Membrane</keyword>
<evidence type="ECO:0000256" key="10">
    <source>
        <dbReference type="HAMAP-Rule" id="MF_00454"/>
    </source>
</evidence>
<keyword evidence="4 10" id="KW-1133">Transmembrane helix</keyword>
<feature type="transmembrane region" description="Helical" evidence="10">
    <location>
        <begin position="100"/>
        <end position="121"/>
    </location>
</feature>
<evidence type="ECO:0000313" key="12">
    <source>
        <dbReference type="Proteomes" id="UP000603234"/>
    </source>
</evidence>
<keyword evidence="10" id="KW-0915">Sodium</keyword>
<accession>A0ABR6WWF2</accession>